<gene>
    <name evidence="3" type="ORF">IV203_010454</name>
</gene>
<reference evidence="3" key="2">
    <citation type="submission" date="2021-04" db="EMBL/GenBank/DDBJ databases">
        <authorList>
            <person name="Podell S."/>
        </authorList>
    </citation>
    <scope>NUCLEOTIDE SEQUENCE</scope>
    <source>
        <strain evidence="3">Hildebrandi</strain>
    </source>
</reference>
<keyword evidence="1" id="KW-0808">Transferase</keyword>
<dbReference type="AlphaFoldDB" id="A0A9K3KW19"/>
<reference evidence="3" key="1">
    <citation type="journal article" date="2021" name="Sci. Rep.">
        <title>Diploid genomic architecture of Nitzschia inconspicua, an elite biomass production diatom.</title>
        <authorList>
            <person name="Oliver A."/>
            <person name="Podell S."/>
            <person name="Pinowska A."/>
            <person name="Traller J.C."/>
            <person name="Smith S.R."/>
            <person name="McClure R."/>
            <person name="Beliaev A."/>
            <person name="Bohutskyi P."/>
            <person name="Hill E.A."/>
            <person name="Rabines A."/>
            <person name="Zheng H."/>
            <person name="Allen L.Z."/>
            <person name="Kuo A."/>
            <person name="Grigoriev I.V."/>
            <person name="Allen A.E."/>
            <person name="Hazlebeck D."/>
            <person name="Allen E.E."/>
        </authorList>
    </citation>
    <scope>NUCLEOTIDE SEQUENCE</scope>
    <source>
        <strain evidence="3">Hildebrandi</strain>
    </source>
</reference>
<keyword evidence="1" id="KW-0479">Metal-binding</keyword>
<dbReference type="PANTHER" id="PTHR11103:SF18">
    <property type="entry name" value="SLR1189 PROTEIN"/>
    <property type="match status" value="1"/>
</dbReference>
<feature type="binding site" evidence="1">
    <location>
        <position position="311"/>
    </location>
    <ligand>
        <name>Zn(2+)</name>
        <dbReference type="ChEBI" id="CHEBI:29105"/>
    </ligand>
</feature>
<feature type="binding site" evidence="1">
    <location>
        <position position="234"/>
    </location>
    <ligand>
        <name>Zn(2+)</name>
        <dbReference type="ChEBI" id="CHEBI:29105"/>
    </ligand>
</feature>
<dbReference type="GO" id="GO:0032259">
    <property type="term" value="P:methylation"/>
    <property type="evidence" value="ECO:0007669"/>
    <property type="project" value="UniProtKB-KW"/>
</dbReference>
<evidence type="ECO:0000313" key="4">
    <source>
        <dbReference type="Proteomes" id="UP000693970"/>
    </source>
</evidence>
<dbReference type="EMBL" id="JAGRRH010000018">
    <property type="protein sequence ID" value="KAG7351094.1"/>
    <property type="molecule type" value="Genomic_DNA"/>
</dbReference>
<name>A0A9K3KW19_9STRA</name>
<dbReference type="Pfam" id="PF02574">
    <property type="entry name" value="S-methyl_trans"/>
    <property type="match status" value="1"/>
</dbReference>
<feature type="binding site" evidence="1">
    <location>
        <position position="312"/>
    </location>
    <ligand>
        <name>Zn(2+)</name>
        <dbReference type="ChEBI" id="CHEBI:29105"/>
    </ligand>
</feature>
<accession>A0A9K3KW19</accession>
<comment type="cofactor">
    <cofactor evidence="1">
        <name>Zn(2+)</name>
        <dbReference type="ChEBI" id="CHEBI:29105"/>
    </cofactor>
</comment>
<comment type="caution">
    <text evidence="3">The sequence shown here is derived from an EMBL/GenBank/DDBJ whole genome shotgun (WGS) entry which is preliminary data.</text>
</comment>
<evidence type="ECO:0000256" key="1">
    <source>
        <dbReference type="PROSITE-ProRule" id="PRU00333"/>
    </source>
</evidence>
<feature type="domain" description="Hcy-binding" evidence="2">
    <location>
        <begin position="7"/>
        <end position="326"/>
    </location>
</feature>
<dbReference type="InterPro" id="IPR003726">
    <property type="entry name" value="HCY_dom"/>
</dbReference>
<dbReference type="Proteomes" id="UP000693970">
    <property type="component" value="Unassembled WGS sequence"/>
</dbReference>
<dbReference type="OrthoDB" id="261426at2759"/>
<keyword evidence="4" id="KW-1185">Reference proteome</keyword>
<proteinExistence type="predicted"/>
<sequence length="343" mass="38190">MSFTNTTKLLPHQNKDVLYLTDSGLETQLIFKDGFELPEFASFTLLLDQRGWEHCKQYYRRHAALVANPANGQQLVGFVFESMTWRASPDWLKKLRYEDRMQEIANKSIQLLAEVREEFPTLAKNSVLSGTVGPRGDAYVTKHIMSTEEAKNYHLPLIQAIQKAGADMVRVATLNNINEGIGIVLAAQEVGIPCVLSYTLETDGRLVTGESMKQVIETIDAATNNGPAYYMINCVHPTHFLPALKEASIDDKKCSSHWISRIGGVRGNASKRSHAELDNSEELDEGNPEEFGNDNLNVMKLLPQANVFGGCCGTDVRHVESILSSYVESSQGRVEKKTKPTEQ</sequence>
<dbReference type="GO" id="GO:0008168">
    <property type="term" value="F:methyltransferase activity"/>
    <property type="evidence" value="ECO:0007669"/>
    <property type="project" value="UniProtKB-UniRule"/>
</dbReference>
<protein>
    <submittedName>
        <fullName evidence="3">Homocysteine S-methyltransferase</fullName>
    </submittedName>
</protein>
<keyword evidence="1" id="KW-0489">Methyltransferase</keyword>
<evidence type="ECO:0000259" key="2">
    <source>
        <dbReference type="PROSITE" id="PS50970"/>
    </source>
</evidence>
<dbReference type="GO" id="GO:0046872">
    <property type="term" value="F:metal ion binding"/>
    <property type="evidence" value="ECO:0007669"/>
    <property type="project" value="UniProtKB-KW"/>
</dbReference>
<organism evidence="3 4">
    <name type="scientific">Nitzschia inconspicua</name>
    <dbReference type="NCBI Taxonomy" id="303405"/>
    <lineage>
        <taxon>Eukaryota</taxon>
        <taxon>Sar</taxon>
        <taxon>Stramenopiles</taxon>
        <taxon>Ochrophyta</taxon>
        <taxon>Bacillariophyta</taxon>
        <taxon>Bacillariophyceae</taxon>
        <taxon>Bacillariophycidae</taxon>
        <taxon>Bacillariales</taxon>
        <taxon>Bacillariaceae</taxon>
        <taxon>Nitzschia</taxon>
    </lineage>
</organism>
<dbReference type="PROSITE" id="PS50970">
    <property type="entry name" value="HCY"/>
    <property type="match status" value="1"/>
</dbReference>
<keyword evidence="1" id="KW-0862">Zinc</keyword>
<dbReference type="PANTHER" id="PTHR11103">
    <property type="entry name" value="SLR1189 PROTEIN"/>
    <property type="match status" value="1"/>
</dbReference>
<evidence type="ECO:0000313" key="3">
    <source>
        <dbReference type="EMBL" id="KAG7351094.1"/>
    </source>
</evidence>